<protein>
    <recommendedName>
        <fullName evidence="4">Protein kinase domain-containing protein</fullName>
    </recommendedName>
</protein>
<dbReference type="SUPFAM" id="SSF56112">
    <property type="entry name" value="Protein kinase-like (PK-like)"/>
    <property type="match status" value="1"/>
</dbReference>
<evidence type="ECO:0000313" key="5">
    <source>
        <dbReference type="EMBL" id="KAK9913277.1"/>
    </source>
</evidence>
<evidence type="ECO:0000256" key="1">
    <source>
        <dbReference type="ARBA" id="ARBA00022741"/>
    </source>
</evidence>
<dbReference type="InterPro" id="IPR011009">
    <property type="entry name" value="Kinase-like_dom_sf"/>
</dbReference>
<keyword evidence="3" id="KW-0472">Membrane</keyword>
<dbReference type="Gene3D" id="3.30.200.20">
    <property type="entry name" value="Phosphorylase Kinase, domain 1"/>
    <property type="match status" value="1"/>
</dbReference>
<dbReference type="InterPro" id="IPR045274">
    <property type="entry name" value="WAK-like"/>
</dbReference>
<proteinExistence type="predicted"/>
<feature type="transmembrane region" description="Helical" evidence="3">
    <location>
        <begin position="6"/>
        <end position="29"/>
    </location>
</feature>
<organism evidence="5 6">
    <name type="scientific">Rubus argutus</name>
    <name type="common">Southern blackberry</name>
    <dbReference type="NCBI Taxonomy" id="59490"/>
    <lineage>
        <taxon>Eukaryota</taxon>
        <taxon>Viridiplantae</taxon>
        <taxon>Streptophyta</taxon>
        <taxon>Embryophyta</taxon>
        <taxon>Tracheophyta</taxon>
        <taxon>Spermatophyta</taxon>
        <taxon>Magnoliopsida</taxon>
        <taxon>eudicotyledons</taxon>
        <taxon>Gunneridae</taxon>
        <taxon>Pentapetalae</taxon>
        <taxon>rosids</taxon>
        <taxon>fabids</taxon>
        <taxon>Rosales</taxon>
        <taxon>Rosaceae</taxon>
        <taxon>Rosoideae</taxon>
        <taxon>Rosoideae incertae sedis</taxon>
        <taxon>Rubus</taxon>
    </lineage>
</organism>
<dbReference type="InterPro" id="IPR000719">
    <property type="entry name" value="Prot_kinase_dom"/>
</dbReference>
<evidence type="ECO:0000256" key="3">
    <source>
        <dbReference type="SAM" id="Phobius"/>
    </source>
</evidence>
<feature type="domain" description="Protein kinase" evidence="4">
    <location>
        <begin position="71"/>
        <end position="350"/>
    </location>
</feature>
<keyword evidence="3" id="KW-0812">Transmembrane</keyword>
<dbReference type="AlphaFoldDB" id="A0AAW1VZC7"/>
<gene>
    <name evidence="5" type="ORF">M0R45_037099</name>
</gene>
<accession>A0AAW1VZC7</accession>
<evidence type="ECO:0000259" key="4">
    <source>
        <dbReference type="PROSITE" id="PS50011"/>
    </source>
</evidence>
<sequence>MANEPNAALKISLGISVGFFILLFGNYLLRCAIKRKKYRTPLKQDFTCKVCHEGSLRLFTSEKLKKATNDFNGSQQISEGIYRGILWDKTVVAIKKLDEQHVFLADKYCEEVNALSQINHRNAVRPLGCCLEGTTSFLVYEFFSNKGTLYEHIHKIRMRGSSPFSLYWRIKAAAETAAALAYIHSKSVLMPQKVNTMNILFDDNYMVKLLLGPEFLRYEDELMNSVQERMGVMGHREPEYFPSPTLTDKSNVHSFGVVLAELLTSRKAFDYERPEAERVLAKAFAREVEGRTLHQILDEDILKEGNSDMVEKVADLAIRCLRNAGADRPSMKQVAMELEGLRIMAKHPRGMLNFSESLQKTTDPIVDAVRSVGFQGGPSSVITNAEAMGSRRLQEADYYLT</sequence>
<reference evidence="5 6" key="1">
    <citation type="journal article" date="2023" name="G3 (Bethesda)">
        <title>A chromosome-length genome assembly and annotation of blackberry (Rubus argutus, cv. 'Hillquist').</title>
        <authorList>
            <person name="Bruna T."/>
            <person name="Aryal R."/>
            <person name="Dudchenko O."/>
            <person name="Sargent D.J."/>
            <person name="Mead D."/>
            <person name="Buti M."/>
            <person name="Cavallini A."/>
            <person name="Hytonen T."/>
            <person name="Andres J."/>
            <person name="Pham M."/>
            <person name="Weisz D."/>
            <person name="Mascagni F."/>
            <person name="Usai G."/>
            <person name="Natali L."/>
            <person name="Bassil N."/>
            <person name="Fernandez G.E."/>
            <person name="Lomsadze A."/>
            <person name="Armour M."/>
            <person name="Olukolu B."/>
            <person name="Poorten T."/>
            <person name="Britton C."/>
            <person name="Davik J."/>
            <person name="Ashrafi H."/>
            <person name="Aiden E.L."/>
            <person name="Borodovsky M."/>
            <person name="Worthington M."/>
        </authorList>
    </citation>
    <scope>NUCLEOTIDE SEQUENCE [LARGE SCALE GENOMIC DNA]</scope>
    <source>
        <strain evidence="5">PI 553951</strain>
    </source>
</reference>
<dbReference type="PROSITE" id="PS50011">
    <property type="entry name" value="PROTEIN_KINASE_DOM"/>
    <property type="match status" value="1"/>
</dbReference>
<dbReference type="PANTHER" id="PTHR27005:SF468">
    <property type="entry name" value="OS01G0310500 PROTEIN"/>
    <property type="match status" value="1"/>
</dbReference>
<dbReference type="EMBL" id="JBEDUW010000007">
    <property type="protein sequence ID" value="KAK9913277.1"/>
    <property type="molecule type" value="Genomic_DNA"/>
</dbReference>
<dbReference type="GO" id="GO:0004674">
    <property type="term" value="F:protein serine/threonine kinase activity"/>
    <property type="evidence" value="ECO:0007669"/>
    <property type="project" value="TreeGrafter"/>
</dbReference>
<dbReference type="GO" id="GO:0007166">
    <property type="term" value="P:cell surface receptor signaling pathway"/>
    <property type="evidence" value="ECO:0007669"/>
    <property type="project" value="InterPro"/>
</dbReference>
<dbReference type="Proteomes" id="UP001457282">
    <property type="component" value="Unassembled WGS sequence"/>
</dbReference>
<dbReference type="PANTHER" id="PTHR27005">
    <property type="entry name" value="WALL-ASSOCIATED RECEPTOR KINASE-LIKE 21"/>
    <property type="match status" value="1"/>
</dbReference>
<dbReference type="GO" id="GO:0005524">
    <property type="term" value="F:ATP binding"/>
    <property type="evidence" value="ECO:0007669"/>
    <property type="project" value="UniProtKB-KW"/>
</dbReference>
<evidence type="ECO:0000256" key="2">
    <source>
        <dbReference type="ARBA" id="ARBA00022840"/>
    </source>
</evidence>
<name>A0AAW1VZC7_RUBAR</name>
<keyword evidence="1" id="KW-0547">Nucleotide-binding</keyword>
<dbReference type="InterPro" id="IPR001245">
    <property type="entry name" value="Ser-Thr/Tyr_kinase_cat_dom"/>
</dbReference>
<comment type="caution">
    <text evidence="5">The sequence shown here is derived from an EMBL/GenBank/DDBJ whole genome shotgun (WGS) entry which is preliminary data.</text>
</comment>
<dbReference type="Pfam" id="PF07714">
    <property type="entry name" value="PK_Tyr_Ser-Thr"/>
    <property type="match status" value="1"/>
</dbReference>
<dbReference type="GO" id="GO:0005886">
    <property type="term" value="C:plasma membrane"/>
    <property type="evidence" value="ECO:0007669"/>
    <property type="project" value="TreeGrafter"/>
</dbReference>
<keyword evidence="6" id="KW-1185">Reference proteome</keyword>
<dbReference type="Gene3D" id="1.10.510.10">
    <property type="entry name" value="Transferase(Phosphotransferase) domain 1"/>
    <property type="match status" value="1"/>
</dbReference>
<evidence type="ECO:0000313" key="6">
    <source>
        <dbReference type="Proteomes" id="UP001457282"/>
    </source>
</evidence>
<keyword evidence="2" id="KW-0067">ATP-binding</keyword>
<keyword evidence="3" id="KW-1133">Transmembrane helix</keyword>